<evidence type="ECO:0000256" key="6">
    <source>
        <dbReference type="ARBA" id="ARBA00023180"/>
    </source>
</evidence>
<dbReference type="PANTHER" id="PTHR22730:SF1">
    <property type="entry name" value="PROMININ-LIKE PROTEIN"/>
    <property type="match status" value="1"/>
</dbReference>
<proteinExistence type="inferred from homology"/>
<reference evidence="9" key="1">
    <citation type="journal article" date="2023" name="IScience">
        <title>Live-bearing cockroach genome reveals convergent evolutionary mechanisms linked to viviparity in insects and beyond.</title>
        <authorList>
            <person name="Fouks B."/>
            <person name="Harrison M.C."/>
            <person name="Mikhailova A.A."/>
            <person name="Marchal E."/>
            <person name="English S."/>
            <person name="Carruthers M."/>
            <person name="Jennings E.C."/>
            <person name="Chiamaka E.L."/>
            <person name="Frigard R.A."/>
            <person name="Pippel M."/>
            <person name="Attardo G.M."/>
            <person name="Benoit J.B."/>
            <person name="Bornberg-Bauer E."/>
            <person name="Tobe S.S."/>
        </authorList>
    </citation>
    <scope>NUCLEOTIDE SEQUENCE</scope>
    <source>
        <strain evidence="9">Stay&amp;Tobe</strain>
    </source>
</reference>
<feature type="transmembrane region" description="Helical" evidence="8">
    <location>
        <begin position="443"/>
        <end position="463"/>
    </location>
</feature>
<accession>A0AAD8EDG7</accession>
<evidence type="ECO:0000256" key="4">
    <source>
        <dbReference type="ARBA" id="ARBA00022989"/>
    </source>
</evidence>
<feature type="region of interest" description="Disordered" evidence="7">
    <location>
        <begin position="482"/>
        <end position="510"/>
    </location>
</feature>
<dbReference type="Proteomes" id="UP001233999">
    <property type="component" value="Unassembled WGS sequence"/>
</dbReference>
<feature type="transmembrane region" description="Helical" evidence="8">
    <location>
        <begin position="98"/>
        <end position="122"/>
    </location>
</feature>
<evidence type="ECO:0000256" key="3">
    <source>
        <dbReference type="ARBA" id="ARBA00022692"/>
    </source>
</evidence>
<evidence type="ECO:0000256" key="7">
    <source>
        <dbReference type="SAM" id="MobiDB-lite"/>
    </source>
</evidence>
<feature type="non-terminal residue" evidence="9">
    <location>
        <position position="1"/>
    </location>
</feature>
<feature type="transmembrane region" description="Helical" evidence="8">
    <location>
        <begin position="134"/>
        <end position="158"/>
    </location>
</feature>
<evidence type="ECO:0000256" key="2">
    <source>
        <dbReference type="ARBA" id="ARBA00006058"/>
    </source>
</evidence>
<protein>
    <recommendedName>
        <fullName evidence="11">Prominin 2</fullName>
    </recommendedName>
</protein>
<comment type="subcellular location">
    <subcellularLocation>
        <location evidence="1">Membrane</location>
        <topology evidence="1">Multi-pass membrane protein</topology>
    </subcellularLocation>
</comment>
<dbReference type="Pfam" id="PF05478">
    <property type="entry name" value="Prominin"/>
    <property type="match status" value="1"/>
</dbReference>
<evidence type="ECO:0000313" key="10">
    <source>
        <dbReference type="Proteomes" id="UP001233999"/>
    </source>
</evidence>
<feature type="non-terminal residue" evidence="9">
    <location>
        <position position="510"/>
    </location>
</feature>
<sequence length="510" mass="57848">IMSDDHLVQIRDLRDGNLSLVIQQARGEFQYIPLRVEKDTRDARNGVKRQLSRQKEVLDSSIWALDVVTRDLTYKIENARSQALQIVQGVSTIEQWRWFTGLGSALAVLLLWILLLSGITCGCCGSEERAAPTLLTSVVLMCLFSIILWAVALCALLVGGHGEVFVCRPLYDEPGYDALTRLVDRPGVLFQRGGGFFSNLLYGNSTMDVPLRDVLQKCQENGSTYSAFKLKQVFDVDVATNHRQWDMVHSELSRVKVNLSNMVLLTPELQHHLQELLWKRCPPPTRIQMTGQVTGKDLTSFADQMTSVANQITDWATLNRLENIISTTRNIMASHIQPLEQHKEDLVYQLTALEMQLAPLQRQVNQSLSHFKTIQYYINNQGENIASQKSQGYVSRLIGYMDQYRVHVLNKTQHQVAPCRPVWNLYHAMRLLLCRHIMDPLNGFWFATVLCLLLFLAATPPCLKLMDHYKYLKHNSSLLRSRSSESPSETLMIPEQGAPWSTPGAPENDG</sequence>
<evidence type="ECO:0000313" key="9">
    <source>
        <dbReference type="EMBL" id="KAJ9585971.1"/>
    </source>
</evidence>
<comment type="caution">
    <text evidence="9">The sequence shown here is derived from an EMBL/GenBank/DDBJ whole genome shotgun (WGS) entry which is preliminary data.</text>
</comment>
<keyword evidence="4 8" id="KW-1133">Transmembrane helix</keyword>
<evidence type="ECO:0008006" key="11">
    <source>
        <dbReference type="Google" id="ProtNLM"/>
    </source>
</evidence>
<dbReference type="InterPro" id="IPR008795">
    <property type="entry name" value="Prominin"/>
</dbReference>
<comment type="similarity">
    <text evidence="2">Belongs to the prominin family.</text>
</comment>
<dbReference type="AlphaFoldDB" id="A0AAD8EDG7"/>
<keyword evidence="10" id="KW-1185">Reference proteome</keyword>
<dbReference type="EMBL" id="JASPKZ010007229">
    <property type="protein sequence ID" value="KAJ9585971.1"/>
    <property type="molecule type" value="Genomic_DNA"/>
</dbReference>
<dbReference type="GO" id="GO:0016020">
    <property type="term" value="C:membrane"/>
    <property type="evidence" value="ECO:0007669"/>
    <property type="project" value="UniProtKB-SubCell"/>
</dbReference>
<dbReference type="PANTHER" id="PTHR22730">
    <property type="entry name" value="PROMININ PROM PROTEIN"/>
    <property type="match status" value="1"/>
</dbReference>
<organism evidence="9 10">
    <name type="scientific">Diploptera punctata</name>
    <name type="common">Pacific beetle cockroach</name>
    <dbReference type="NCBI Taxonomy" id="6984"/>
    <lineage>
        <taxon>Eukaryota</taxon>
        <taxon>Metazoa</taxon>
        <taxon>Ecdysozoa</taxon>
        <taxon>Arthropoda</taxon>
        <taxon>Hexapoda</taxon>
        <taxon>Insecta</taxon>
        <taxon>Pterygota</taxon>
        <taxon>Neoptera</taxon>
        <taxon>Polyneoptera</taxon>
        <taxon>Dictyoptera</taxon>
        <taxon>Blattodea</taxon>
        <taxon>Blaberoidea</taxon>
        <taxon>Blaberidae</taxon>
        <taxon>Diplopterinae</taxon>
        <taxon>Diploptera</taxon>
    </lineage>
</organism>
<evidence type="ECO:0000256" key="5">
    <source>
        <dbReference type="ARBA" id="ARBA00023136"/>
    </source>
</evidence>
<name>A0AAD8EDG7_DIPPU</name>
<keyword evidence="6" id="KW-0325">Glycoprotein</keyword>
<gene>
    <name evidence="9" type="ORF">L9F63_020385</name>
</gene>
<keyword evidence="3 8" id="KW-0812">Transmembrane</keyword>
<keyword evidence="5 8" id="KW-0472">Membrane</keyword>
<evidence type="ECO:0000256" key="8">
    <source>
        <dbReference type="SAM" id="Phobius"/>
    </source>
</evidence>
<reference evidence="9" key="2">
    <citation type="submission" date="2023-05" db="EMBL/GenBank/DDBJ databases">
        <authorList>
            <person name="Fouks B."/>
        </authorList>
    </citation>
    <scope>NUCLEOTIDE SEQUENCE</scope>
    <source>
        <strain evidence="9">Stay&amp;Tobe</strain>
        <tissue evidence="9">Testes</tissue>
    </source>
</reference>
<evidence type="ECO:0000256" key="1">
    <source>
        <dbReference type="ARBA" id="ARBA00004141"/>
    </source>
</evidence>